<gene>
    <name evidence="1" type="ORF">KMW28_06485</name>
</gene>
<keyword evidence="2" id="KW-1185">Reference proteome</keyword>
<evidence type="ECO:0000313" key="1">
    <source>
        <dbReference type="EMBL" id="QWG03224.1"/>
    </source>
</evidence>
<dbReference type="AlphaFoldDB" id="A0AAX1N6P4"/>
<name>A0AAX1N6P4_9BACT</name>
<dbReference type="Proteomes" id="UP000678679">
    <property type="component" value="Chromosome 1"/>
</dbReference>
<sequence length="568" mass="60842">MKIIYRLWNYKLFIVLITAFLSLNSCGPTLDEIVVPPIDNYKIGVPILDGDITFTDLIPDEETEDIRVADDSSMYFQFDTSIVVATTEDLVGAFGSGGTDDFFSVSFPNPVSGVPVPVPTDGLTLKFTSDAGSCTSTPLPCVELQNDVSQVTYIRFMQGSIDVDYSVNAGEQFVLELRNIIASDGSTTVRTTGTSSESSASIDLTDVEFVLTSTPTLYMGVLTSGGQASANGTVSSIAMSSDNSADRLRLIFPSGLGSAGFDIPQESIETDYLGDIFPEGADVTFQDPVINFDFDNPLGTSVSMDLSQNGGVNAVSGNSFSPQLQPLSFAGSIADTGTVSQCTQQIDVAAASDFDTPARTNKFMCNAASVMSNRPTEMRFAGRASYNIQAGDEVFFSNTDSVKAYFTTRIPLHIGFTGMDYTSGSDLSLDFSSELDQVNTAILRSKVDNGLPVDGTLKFYIRNRERGLVQDSIVVDGNQDGTQVIKSAAVDDNGVVTGNTEQYLETHLTTDQVRSLLNAGYLDISFSLVGDADSTTAYPDPVLIKKNQRMNIQMGLLLDATVDLTGSN</sequence>
<protein>
    <recommendedName>
        <fullName evidence="3">Lipoprotein</fullName>
    </recommendedName>
</protein>
<dbReference type="EMBL" id="CP076132">
    <property type="protein sequence ID" value="QWG03224.1"/>
    <property type="molecule type" value="Genomic_DNA"/>
</dbReference>
<dbReference type="RefSeq" id="WP_169664098.1">
    <property type="nucleotide sequence ID" value="NZ_CP076132.1"/>
</dbReference>
<organism evidence="1 2">
    <name type="scientific">Flammeovirga yaeyamensis</name>
    <dbReference type="NCBI Taxonomy" id="367791"/>
    <lineage>
        <taxon>Bacteria</taxon>
        <taxon>Pseudomonadati</taxon>
        <taxon>Bacteroidota</taxon>
        <taxon>Cytophagia</taxon>
        <taxon>Cytophagales</taxon>
        <taxon>Flammeovirgaceae</taxon>
        <taxon>Flammeovirga</taxon>
    </lineage>
</organism>
<evidence type="ECO:0000313" key="2">
    <source>
        <dbReference type="Proteomes" id="UP000678679"/>
    </source>
</evidence>
<proteinExistence type="predicted"/>
<accession>A0AAX1N6P4</accession>
<reference evidence="1 2" key="1">
    <citation type="submission" date="2021-05" db="EMBL/GenBank/DDBJ databases">
        <title>Comparative genomic studies on the polysaccharide-degrading batcterial strains of the Flammeovirga genus.</title>
        <authorList>
            <person name="Zewei F."/>
            <person name="Zheng Z."/>
            <person name="Yu L."/>
            <person name="Ruyue G."/>
            <person name="Yanhong M."/>
            <person name="Yuanyuan C."/>
            <person name="Jingyan G."/>
            <person name="Wenjun H."/>
        </authorList>
    </citation>
    <scope>NUCLEOTIDE SEQUENCE [LARGE SCALE GENOMIC DNA]</scope>
    <source>
        <strain evidence="1 2">NBRC:100898</strain>
    </source>
</reference>
<dbReference type="KEGG" id="fya:KMW28_06485"/>
<evidence type="ECO:0008006" key="3">
    <source>
        <dbReference type="Google" id="ProtNLM"/>
    </source>
</evidence>